<dbReference type="Proteomes" id="UP000594638">
    <property type="component" value="Unassembled WGS sequence"/>
</dbReference>
<comment type="caution">
    <text evidence="2">The sequence shown here is derived from an EMBL/GenBank/DDBJ whole genome shotgun (WGS) entry which is preliminary data.</text>
</comment>
<feature type="compositionally biased region" description="Low complexity" evidence="1">
    <location>
        <begin position="11"/>
        <end position="29"/>
    </location>
</feature>
<feature type="compositionally biased region" description="Low complexity" evidence="1">
    <location>
        <begin position="168"/>
        <end position="183"/>
    </location>
</feature>
<evidence type="ECO:0000256" key="1">
    <source>
        <dbReference type="SAM" id="MobiDB-lite"/>
    </source>
</evidence>
<dbReference type="Gramene" id="OE9A087359T1">
    <property type="protein sequence ID" value="OE9A087359C1"/>
    <property type="gene ID" value="OE9A087359"/>
</dbReference>
<protein>
    <submittedName>
        <fullName evidence="2">Uncharacterized protein</fullName>
    </submittedName>
</protein>
<feature type="region of interest" description="Disordered" evidence="1">
    <location>
        <begin position="86"/>
        <end position="214"/>
    </location>
</feature>
<dbReference type="EMBL" id="CACTIH010003323">
    <property type="protein sequence ID" value="CAA2977343.1"/>
    <property type="molecule type" value="Genomic_DNA"/>
</dbReference>
<feature type="non-terminal residue" evidence="2">
    <location>
        <position position="1"/>
    </location>
</feature>
<gene>
    <name evidence="2" type="ORF">OLEA9_A087359</name>
</gene>
<sequence length="214" mass="22158">TTGQKAQAQASPSGSSSSSSNSTGYNSDSCPTSGSSKCGRKFRPSVSLVGEQNSENPKGCERGGRRELEMIELLKGRPTALKLIIGQLERRQASSSSGQLPPTGATSGPGPAAELKDEHATQSGCPLPGSGICSNQNKILTDEMTSTSGMTRNELEEGDASEQIYSIPSGTSSSSTPLGLDLDSPPPLPSPNQAQNQHHAHGECATSATFERPE</sequence>
<accession>A0A8S0RDY8</accession>
<evidence type="ECO:0000313" key="3">
    <source>
        <dbReference type="Proteomes" id="UP000594638"/>
    </source>
</evidence>
<dbReference type="AlphaFoldDB" id="A0A8S0RDY8"/>
<feature type="compositionally biased region" description="Low complexity" evidence="1">
    <location>
        <begin position="101"/>
        <end position="113"/>
    </location>
</feature>
<feature type="compositionally biased region" description="Polar residues" evidence="1">
    <location>
        <begin position="1"/>
        <end position="10"/>
    </location>
</feature>
<reference evidence="2 3" key="1">
    <citation type="submission" date="2019-12" db="EMBL/GenBank/DDBJ databases">
        <authorList>
            <person name="Alioto T."/>
            <person name="Alioto T."/>
            <person name="Gomez Garrido J."/>
        </authorList>
    </citation>
    <scope>NUCLEOTIDE SEQUENCE [LARGE SCALE GENOMIC DNA]</scope>
</reference>
<proteinExistence type="predicted"/>
<feature type="compositionally biased region" description="Polar residues" evidence="1">
    <location>
        <begin position="132"/>
        <end position="151"/>
    </location>
</feature>
<name>A0A8S0RDY8_OLEEU</name>
<feature type="region of interest" description="Disordered" evidence="1">
    <location>
        <begin position="1"/>
        <end position="65"/>
    </location>
</feature>
<organism evidence="2 3">
    <name type="scientific">Olea europaea subsp. europaea</name>
    <dbReference type="NCBI Taxonomy" id="158383"/>
    <lineage>
        <taxon>Eukaryota</taxon>
        <taxon>Viridiplantae</taxon>
        <taxon>Streptophyta</taxon>
        <taxon>Embryophyta</taxon>
        <taxon>Tracheophyta</taxon>
        <taxon>Spermatophyta</taxon>
        <taxon>Magnoliopsida</taxon>
        <taxon>eudicotyledons</taxon>
        <taxon>Gunneridae</taxon>
        <taxon>Pentapetalae</taxon>
        <taxon>asterids</taxon>
        <taxon>lamiids</taxon>
        <taxon>Lamiales</taxon>
        <taxon>Oleaceae</taxon>
        <taxon>Oleeae</taxon>
        <taxon>Olea</taxon>
    </lineage>
</organism>
<evidence type="ECO:0000313" key="2">
    <source>
        <dbReference type="EMBL" id="CAA2977343.1"/>
    </source>
</evidence>
<keyword evidence="3" id="KW-1185">Reference proteome</keyword>